<dbReference type="NCBIfam" id="TIGR03647">
    <property type="entry name" value="Na_symport_sm"/>
    <property type="match status" value="1"/>
</dbReference>
<name>A0ABW7NAR4_9BACT</name>
<dbReference type="InterPro" id="IPR019886">
    <property type="entry name" value="Na_symporter_ssu"/>
</dbReference>
<evidence type="ECO:0000313" key="3">
    <source>
        <dbReference type="EMBL" id="MFH6984582.1"/>
    </source>
</evidence>
<proteinExistence type="predicted"/>
<feature type="transmembrane region" description="Helical" evidence="1">
    <location>
        <begin position="51"/>
        <end position="70"/>
    </location>
</feature>
<feature type="domain" description="Sodium symporter small subunit" evidence="2">
    <location>
        <begin position="7"/>
        <end position="83"/>
    </location>
</feature>
<evidence type="ECO:0000256" key="1">
    <source>
        <dbReference type="SAM" id="Phobius"/>
    </source>
</evidence>
<keyword evidence="4" id="KW-1185">Reference proteome</keyword>
<dbReference type="Proteomes" id="UP001610063">
    <property type="component" value="Unassembled WGS sequence"/>
</dbReference>
<feature type="transmembrane region" description="Helical" evidence="1">
    <location>
        <begin position="16"/>
        <end position="39"/>
    </location>
</feature>
<comment type="caution">
    <text evidence="3">The sequence shown here is derived from an EMBL/GenBank/DDBJ whole genome shotgun (WGS) entry which is preliminary data.</text>
</comment>
<keyword evidence="1" id="KW-0472">Membrane</keyword>
<evidence type="ECO:0000259" key="2">
    <source>
        <dbReference type="Pfam" id="PF13937"/>
    </source>
</evidence>
<reference evidence="3 4" key="1">
    <citation type="journal article" date="2013" name="Int. J. Syst. Evol. Microbiol.">
        <title>Marinoscillum luteum sp. nov., isolated from marine sediment.</title>
        <authorList>
            <person name="Cha I.T."/>
            <person name="Park S.J."/>
            <person name="Kim S.J."/>
            <person name="Kim J.G."/>
            <person name="Jung M.Y."/>
            <person name="Shin K.S."/>
            <person name="Kwon K.K."/>
            <person name="Yang S.H."/>
            <person name="Seo Y.S."/>
            <person name="Rhee S.K."/>
        </authorList>
    </citation>
    <scope>NUCLEOTIDE SEQUENCE [LARGE SCALE GENOMIC DNA]</scope>
    <source>
        <strain evidence="3 4">KCTC 23939</strain>
    </source>
</reference>
<dbReference type="RefSeq" id="WP_395417972.1">
    <property type="nucleotide sequence ID" value="NZ_JBIPKE010000018.1"/>
</dbReference>
<dbReference type="Pfam" id="PF13937">
    <property type="entry name" value="DUF4212"/>
    <property type="match status" value="1"/>
</dbReference>
<organism evidence="3 4">
    <name type="scientific">Marinoscillum luteum</name>
    <dbReference type="NCBI Taxonomy" id="861051"/>
    <lineage>
        <taxon>Bacteria</taxon>
        <taxon>Pseudomonadati</taxon>
        <taxon>Bacteroidota</taxon>
        <taxon>Cytophagia</taxon>
        <taxon>Cytophagales</taxon>
        <taxon>Reichenbachiellaceae</taxon>
        <taxon>Marinoscillum</taxon>
    </lineage>
</organism>
<evidence type="ECO:0000313" key="4">
    <source>
        <dbReference type="Proteomes" id="UP001610063"/>
    </source>
</evidence>
<keyword evidence="1" id="KW-1133">Transmembrane helix</keyword>
<keyword evidence="1" id="KW-0812">Transmembrane</keyword>
<sequence length="85" mass="10135">MSENTMKRYWRRNVRYLLILLTIWFAVSFGAGILLVDLLNEIQFAGFKLGFWFAQQGSIYAFVILIFVYVRLMNKLDKEFDVDEK</sequence>
<accession>A0ABW7NAR4</accession>
<dbReference type="EMBL" id="JBIPKE010000018">
    <property type="protein sequence ID" value="MFH6984582.1"/>
    <property type="molecule type" value="Genomic_DNA"/>
</dbReference>
<protein>
    <submittedName>
        <fullName evidence="3">DUF4212 domain-containing protein</fullName>
    </submittedName>
</protein>
<gene>
    <name evidence="3" type="ORF">ACHKAR_14100</name>
</gene>